<feature type="non-terminal residue" evidence="2">
    <location>
        <position position="1"/>
    </location>
</feature>
<feature type="non-terminal residue" evidence="2">
    <location>
        <position position="124"/>
    </location>
</feature>
<evidence type="ECO:0000256" key="1">
    <source>
        <dbReference type="SAM" id="MobiDB-lite"/>
    </source>
</evidence>
<keyword evidence="3" id="KW-1185">Reference proteome</keyword>
<evidence type="ECO:0000313" key="3">
    <source>
        <dbReference type="Proteomes" id="UP001328107"/>
    </source>
</evidence>
<comment type="caution">
    <text evidence="2">The sequence shown here is derived from an EMBL/GenBank/DDBJ whole genome shotgun (WGS) entry which is preliminary data.</text>
</comment>
<organism evidence="2 3">
    <name type="scientific">Pristionchus mayeri</name>
    <dbReference type="NCBI Taxonomy" id="1317129"/>
    <lineage>
        <taxon>Eukaryota</taxon>
        <taxon>Metazoa</taxon>
        <taxon>Ecdysozoa</taxon>
        <taxon>Nematoda</taxon>
        <taxon>Chromadorea</taxon>
        <taxon>Rhabditida</taxon>
        <taxon>Rhabditina</taxon>
        <taxon>Diplogasteromorpha</taxon>
        <taxon>Diplogasteroidea</taxon>
        <taxon>Neodiplogasteridae</taxon>
        <taxon>Pristionchus</taxon>
    </lineage>
</organism>
<proteinExistence type="predicted"/>
<feature type="compositionally biased region" description="Polar residues" evidence="1">
    <location>
        <begin position="66"/>
        <end position="88"/>
    </location>
</feature>
<reference evidence="3" key="1">
    <citation type="submission" date="2022-10" db="EMBL/GenBank/DDBJ databases">
        <title>Genome assembly of Pristionchus species.</title>
        <authorList>
            <person name="Yoshida K."/>
            <person name="Sommer R.J."/>
        </authorList>
    </citation>
    <scope>NUCLEOTIDE SEQUENCE [LARGE SCALE GENOMIC DNA]</scope>
    <source>
        <strain evidence="3">RS5460</strain>
    </source>
</reference>
<sequence length="124" mass="13354">ASFDGINVFIDNDTLWQHSYAPPCSISPISPHSAGSQVLPSPVSSWSDNLTDIMEVLEELEGTPILSGSSPCPEADSNSEPSSPQLSQRSRDAIPASRTSSANLPKPRKYKAKPAQVRATKEYK</sequence>
<dbReference type="EMBL" id="BTRK01000003">
    <property type="protein sequence ID" value="GMR40080.1"/>
    <property type="molecule type" value="Genomic_DNA"/>
</dbReference>
<accession>A0AAN4ZN63</accession>
<feature type="region of interest" description="Disordered" evidence="1">
    <location>
        <begin position="61"/>
        <end position="124"/>
    </location>
</feature>
<evidence type="ECO:0000313" key="2">
    <source>
        <dbReference type="EMBL" id="GMR40080.1"/>
    </source>
</evidence>
<name>A0AAN4ZN63_9BILA</name>
<protein>
    <submittedName>
        <fullName evidence="2">Uncharacterized protein</fullName>
    </submittedName>
</protein>
<dbReference type="AlphaFoldDB" id="A0AAN4ZN63"/>
<gene>
    <name evidence="2" type="ORF">PMAYCL1PPCAC_10275</name>
</gene>
<dbReference type="Proteomes" id="UP001328107">
    <property type="component" value="Unassembled WGS sequence"/>
</dbReference>